<dbReference type="AlphaFoldDB" id="A0A5B6UVR9"/>
<gene>
    <name evidence="1" type="ORF">EPI10_027360</name>
</gene>
<keyword evidence="1" id="KW-0548">Nucleotidyltransferase</keyword>
<comment type="caution">
    <text evidence="1">The sequence shown here is derived from an EMBL/GenBank/DDBJ whole genome shotgun (WGS) entry which is preliminary data.</text>
</comment>
<evidence type="ECO:0000313" key="1">
    <source>
        <dbReference type="EMBL" id="KAA3460726.1"/>
    </source>
</evidence>
<reference evidence="1" key="1">
    <citation type="submission" date="2019-08" db="EMBL/GenBank/DDBJ databases">
        <authorList>
            <person name="Liu F."/>
        </authorList>
    </citation>
    <scope>NUCLEOTIDE SEQUENCE [LARGE SCALE GENOMIC DNA]</scope>
    <source>
        <strain evidence="1">PA1801</strain>
        <tissue evidence="1">Leaf</tissue>
    </source>
</reference>
<accession>A0A5B6UVR9</accession>
<keyword evidence="2" id="KW-1185">Reference proteome</keyword>
<protein>
    <submittedName>
        <fullName evidence="1">RNA-directed DNA polymerase (Reverse transcriptase), Ribonuclease H</fullName>
    </submittedName>
</protein>
<organism evidence="1 2">
    <name type="scientific">Gossypium australe</name>
    <dbReference type="NCBI Taxonomy" id="47621"/>
    <lineage>
        <taxon>Eukaryota</taxon>
        <taxon>Viridiplantae</taxon>
        <taxon>Streptophyta</taxon>
        <taxon>Embryophyta</taxon>
        <taxon>Tracheophyta</taxon>
        <taxon>Spermatophyta</taxon>
        <taxon>Magnoliopsida</taxon>
        <taxon>eudicotyledons</taxon>
        <taxon>Gunneridae</taxon>
        <taxon>Pentapetalae</taxon>
        <taxon>rosids</taxon>
        <taxon>malvids</taxon>
        <taxon>Malvales</taxon>
        <taxon>Malvaceae</taxon>
        <taxon>Malvoideae</taxon>
        <taxon>Gossypium</taxon>
    </lineage>
</organism>
<evidence type="ECO:0000313" key="2">
    <source>
        <dbReference type="Proteomes" id="UP000325315"/>
    </source>
</evidence>
<dbReference type="EMBL" id="SMMG02000009">
    <property type="protein sequence ID" value="KAA3460726.1"/>
    <property type="molecule type" value="Genomic_DNA"/>
</dbReference>
<name>A0A5B6UVR9_9ROSI</name>
<dbReference type="Proteomes" id="UP000325315">
    <property type="component" value="Unassembled WGS sequence"/>
</dbReference>
<keyword evidence="1" id="KW-0808">Transferase</keyword>
<keyword evidence="1" id="KW-0695">RNA-directed DNA polymerase</keyword>
<dbReference type="GO" id="GO:0003964">
    <property type="term" value="F:RNA-directed DNA polymerase activity"/>
    <property type="evidence" value="ECO:0007669"/>
    <property type="project" value="UniProtKB-KW"/>
</dbReference>
<proteinExistence type="predicted"/>
<sequence>MWGIDVMGPISSTAFSQYRFIVVVVVYFTNKVKVASYANVRRSGADKECQKGQSQKFEVCSKIKHHIIEQRRQPEKEKQKNKTWIVEKVTETCKDWHKEVTIYLLWLSNVGQDFFRGSILPIGLWNGSIVAY</sequence>